<dbReference type="InterPro" id="IPR036691">
    <property type="entry name" value="Endo/exonu/phosph_ase_sf"/>
</dbReference>
<dbReference type="PANTHER" id="PTHR33116">
    <property type="entry name" value="REVERSE TRANSCRIPTASE ZINC-BINDING DOMAIN-CONTAINING PROTEIN-RELATED-RELATED"/>
    <property type="match status" value="1"/>
</dbReference>
<dbReference type="AlphaFoldDB" id="A0A699IHY7"/>
<comment type="caution">
    <text evidence="1">The sequence shown here is derived from an EMBL/GenBank/DDBJ whole genome shotgun (WGS) entry which is preliminary data.</text>
</comment>
<name>A0A699IHY7_TANCI</name>
<dbReference type="EMBL" id="BKCJ010285723">
    <property type="protein sequence ID" value="GEZ49422.1"/>
    <property type="molecule type" value="Genomic_DNA"/>
</dbReference>
<evidence type="ECO:0000313" key="1">
    <source>
        <dbReference type="EMBL" id="GEZ49422.1"/>
    </source>
</evidence>
<dbReference type="PANTHER" id="PTHR33116:SF78">
    <property type="entry name" value="OS12G0587133 PROTEIN"/>
    <property type="match status" value="1"/>
</dbReference>
<organism evidence="1">
    <name type="scientific">Tanacetum cinerariifolium</name>
    <name type="common">Dalmatian daisy</name>
    <name type="synonym">Chrysanthemum cinerariifolium</name>
    <dbReference type="NCBI Taxonomy" id="118510"/>
    <lineage>
        <taxon>Eukaryota</taxon>
        <taxon>Viridiplantae</taxon>
        <taxon>Streptophyta</taxon>
        <taxon>Embryophyta</taxon>
        <taxon>Tracheophyta</taxon>
        <taxon>Spermatophyta</taxon>
        <taxon>Magnoliopsida</taxon>
        <taxon>eudicotyledons</taxon>
        <taxon>Gunneridae</taxon>
        <taxon>Pentapetalae</taxon>
        <taxon>asterids</taxon>
        <taxon>campanulids</taxon>
        <taxon>Asterales</taxon>
        <taxon>Asteraceae</taxon>
        <taxon>Asteroideae</taxon>
        <taxon>Anthemideae</taxon>
        <taxon>Anthemidinae</taxon>
        <taxon>Tanacetum</taxon>
    </lineage>
</organism>
<sequence>MEIEECKDDLLARKRICFKTKQDDNILEKFKIIVQRKVFVIRAKELFVWSPEFKDAKDVVYCLDDKSDKGNENLVNDHAQSVNREEHSSDPFNMYDTLKKRNIETRAEKGGSILEVLDDMIKVGQTMGFTMEGCLKDMESIIGSQGDREVLDKRSLWSFITGLISRWNGESIVMGDFNEVRFERDRLGSIFNAQGANAFNSFILNAGLVEIQLEGYSFTLSHPSASKMSKLDRFLVTDGATPFRLYHSWFNLHVFEQMVSTAWNSIVFDDTNRMVRFKKKLQMLKKEIYSWVADYKQKQLGHLNDIKSKLSDIDKILDQGGMSDDLLFSRMDLMKQMQDIKNNDVRDQMQKAKIQWAIEGDENSKFFHGIVNKKRVHLSIKCIMVYEEWVDDPSRVKDEFRSHFATRFQDLGDYLDDVLSSFRFGVKWRSWIKGSLTSGMASILVNGSPSSEFQFHCGLKQGDILAPYLFILVMESLYLSVSRAVEAGIFSGINVDPSLTISYLFYANDAVPLINLKKSQLLGVGVASDLLTEASVNIGCSVMKTLSSSTPIYTMSLYKVSKSMLNEMESLRRNFFNGMQDDERKITWVKWSKVLASKKYGGLGVSSFYALNRALLFKWVWRFISRDNSLWFRFISAMHGSHILTRSPFHFSTWNAIIREINVLKTQGIDLLSHCKLRVGSGTRTMFWRDTWFGDVPFCSLFPPLYALENEKDSTVAVKMQDSIALSFQKSLGFDWVEGFIQRSRQMGLGIE</sequence>
<keyword evidence="1" id="KW-0548">Nucleotidyltransferase</keyword>
<proteinExistence type="predicted"/>
<reference evidence="1" key="1">
    <citation type="journal article" date="2019" name="Sci. Rep.">
        <title>Draft genome of Tanacetum cinerariifolium, the natural source of mosquito coil.</title>
        <authorList>
            <person name="Yamashiro T."/>
            <person name="Shiraishi A."/>
            <person name="Satake H."/>
            <person name="Nakayama K."/>
        </authorList>
    </citation>
    <scope>NUCLEOTIDE SEQUENCE</scope>
</reference>
<dbReference type="Gene3D" id="3.60.10.10">
    <property type="entry name" value="Endonuclease/exonuclease/phosphatase"/>
    <property type="match status" value="1"/>
</dbReference>
<dbReference type="SUPFAM" id="SSF56219">
    <property type="entry name" value="DNase I-like"/>
    <property type="match status" value="1"/>
</dbReference>
<dbReference type="GO" id="GO:0003964">
    <property type="term" value="F:RNA-directed DNA polymerase activity"/>
    <property type="evidence" value="ECO:0007669"/>
    <property type="project" value="UniProtKB-KW"/>
</dbReference>
<keyword evidence="1" id="KW-0808">Transferase</keyword>
<gene>
    <name evidence="1" type="ORF">Tci_521395</name>
</gene>
<keyword evidence="1" id="KW-0695">RNA-directed DNA polymerase</keyword>
<accession>A0A699IHY7</accession>
<protein>
    <submittedName>
        <fullName evidence="1">RNA-directed DNA polymerase, eukaryota</fullName>
    </submittedName>
</protein>